<feature type="region of interest" description="Disordered" evidence="6">
    <location>
        <begin position="165"/>
        <end position="214"/>
    </location>
</feature>
<dbReference type="Gene3D" id="1.25.40.10">
    <property type="entry name" value="Tetratricopeptide repeat domain"/>
    <property type="match status" value="1"/>
</dbReference>
<keyword evidence="8" id="KW-1185">Reference proteome</keyword>
<dbReference type="EMBL" id="JAHRHJ020000002">
    <property type="protein sequence ID" value="KAH9324045.1"/>
    <property type="molecule type" value="Genomic_DNA"/>
</dbReference>
<feature type="compositionally biased region" description="Gly residues" evidence="6">
    <location>
        <begin position="1"/>
        <end position="18"/>
    </location>
</feature>
<dbReference type="Proteomes" id="UP000824469">
    <property type="component" value="Unassembled WGS sequence"/>
</dbReference>
<comment type="caution">
    <text evidence="7">The sequence shown here is derived from an EMBL/GenBank/DDBJ whole genome shotgun (WGS) entry which is preliminary data.</text>
</comment>
<feature type="compositionally biased region" description="Basic and acidic residues" evidence="6">
    <location>
        <begin position="165"/>
        <end position="185"/>
    </location>
</feature>
<evidence type="ECO:0000256" key="1">
    <source>
        <dbReference type="ARBA" id="ARBA00004123"/>
    </source>
</evidence>
<proteinExistence type="inferred from homology"/>
<feature type="compositionally biased region" description="Acidic residues" evidence="6">
    <location>
        <begin position="186"/>
        <end position="214"/>
    </location>
</feature>
<dbReference type="FunFam" id="1.25.40.10:FF:000381">
    <property type="entry name" value="Pentatricopeptide repeat-containing protein"/>
    <property type="match status" value="1"/>
</dbReference>
<dbReference type="PANTHER" id="PTHR15367:SF2">
    <property type="entry name" value="DNA-DIRECTED RNA POLYMERASE III SUBUNIT"/>
    <property type="match status" value="1"/>
</dbReference>
<dbReference type="GO" id="GO:0006383">
    <property type="term" value="P:transcription by RNA polymerase III"/>
    <property type="evidence" value="ECO:0007669"/>
    <property type="project" value="InterPro"/>
</dbReference>
<evidence type="ECO:0008006" key="9">
    <source>
        <dbReference type="Google" id="ProtNLM"/>
    </source>
</evidence>
<dbReference type="InterPro" id="IPR002885">
    <property type="entry name" value="PPR_rpt"/>
</dbReference>
<gene>
    <name evidence="7" type="ORF">KI387_004223</name>
</gene>
<dbReference type="NCBIfam" id="TIGR00756">
    <property type="entry name" value="PPR"/>
    <property type="match status" value="2"/>
</dbReference>
<feature type="compositionally biased region" description="Basic and acidic residues" evidence="6">
    <location>
        <begin position="28"/>
        <end position="39"/>
    </location>
</feature>
<sequence>MSFRGGRFGGGRFGGGRFGGRRPFQPPVRDENGNIKKPDPPTLFPVIKVLPPVPVIAGKDEELVSKRRKLDHFWELSPYYIEEPKQKTVGVAAEIERYSDRYKPNARLNRPPLSSVLKLATAYFPGEILNQGLKRVRAYKGTSQWTVQTAAADIQRLDRLENLEQKAQQRSEKTGDKEPDEKKEGENEDAEEEEVEDEEEDLGDDDYNQNFGFDDDEDYLDMDDGGDIDMYAKCGRTQEARELFDKMIERDVVSWIAIIGGYAQIGLVGNALEIFKQMQVAGVKPNLTTFASILPACAKMGALKQGGEIHPKIIKSGLLSDDIVLTALIDMYTKCGSIKIHTNCLT</sequence>
<feature type="region of interest" description="Disordered" evidence="6">
    <location>
        <begin position="1"/>
        <end position="40"/>
    </location>
</feature>
<dbReference type="AlphaFoldDB" id="A0AA38GNF5"/>
<dbReference type="InterPro" id="IPR011990">
    <property type="entry name" value="TPR-like_helical_dom_sf"/>
</dbReference>
<organism evidence="7 8">
    <name type="scientific">Taxus chinensis</name>
    <name type="common">Chinese yew</name>
    <name type="synonym">Taxus wallichiana var. chinensis</name>
    <dbReference type="NCBI Taxonomy" id="29808"/>
    <lineage>
        <taxon>Eukaryota</taxon>
        <taxon>Viridiplantae</taxon>
        <taxon>Streptophyta</taxon>
        <taxon>Embryophyta</taxon>
        <taxon>Tracheophyta</taxon>
        <taxon>Spermatophyta</taxon>
        <taxon>Pinopsida</taxon>
        <taxon>Pinidae</taxon>
        <taxon>Conifers II</taxon>
        <taxon>Cupressales</taxon>
        <taxon>Taxaceae</taxon>
        <taxon>Taxus</taxon>
    </lineage>
</organism>
<evidence type="ECO:0000256" key="2">
    <source>
        <dbReference type="ARBA" id="ARBA00008352"/>
    </source>
</evidence>
<evidence type="ECO:0000256" key="5">
    <source>
        <dbReference type="PROSITE-ProRule" id="PRU00708"/>
    </source>
</evidence>
<comment type="similarity">
    <text evidence="2">Belongs to the eukaryotic RPC7 RNA polymerase subunit family.</text>
</comment>
<keyword evidence="4" id="KW-0539">Nucleus</keyword>
<dbReference type="Pfam" id="PF13041">
    <property type="entry name" value="PPR_2"/>
    <property type="match status" value="1"/>
</dbReference>
<evidence type="ECO:0000256" key="3">
    <source>
        <dbReference type="ARBA" id="ARBA00022737"/>
    </source>
</evidence>
<evidence type="ECO:0000256" key="4">
    <source>
        <dbReference type="ARBA" id="ARBA00023242"/>
    </source>
</evidence>
<comment type="subcellular location">
    <subcellularLocation>
        <location evidence="1">Nucleus</location>
    </subcellularLocation>
</comment>
<dbReference type="GO" id="GO:0005666">
    <property type="term" value="C:RNA polymerase III complex"/>
    <property type="evidence" value="ECO:0007669"/>
    <property type="project" value="TreeGrafter"/>
</dbReference>
<dbReference type="GO" id="GO:0009451">
    <property type="term" value="P:RNA modification"/>
    <property type="evidence" value="ECO:0007669"/>
    <property type="project" value="UniProtKB-ARBA"/>
</dbReference>
<name>A0AA38GNF5_TAXCH</name>
<protein>
    <recommendedName>
        <fullName evidence="9">Pentatricopeptide repeat-containing protein</fullName>
    </recommendedName>
</protein>
<feature type="repeat" description="PPR" evidence="5">
    <location>
        <begin position="251"/>
        <end position="285"/>
    </location>
</feature>
<dbReference type="Pfam" id="PF11705">
    <property type="entry name" value="RNA_pol_3_Rpc31"/>
    <property type="match status" value="1"/>
</dbReference>
<dbReference type="PROSITE" id="PS51375">
    <property type="entry name" value="PPR"/>
    <property type="match status" value="1"/>
</dbReference>
<accession>A0AA38GNF5</accession>
<dbReference type="InterPro" id="IPR024661">
    <property type="entry name" value="RNA_pol_III_Rpc31"/>
</dbReference>
<evidence type="ECO:0000256" key="6">
    <source>
        <dbReference type="SAM" id="MobiDB-lite"/>
    </source>
</evidence>
<dbReference type="PANTHER" id="PTHR15367">
    <property type="entry name" value="DNA-DIRECTED RNA POLYMERASE III"/>
    <property type="match status" value="1"/>
</dbReference>
<evidence type="ECO:0000313" key="8">
    <source>
        <dbReference type="Proteomes" id="UP000824469"/>
    </source>
</evidence>
<keyword evidence="3" id="KW-0677">Repeat</keyword>
<reference evidence="7 8" key="1">
    <citation type="journal article" date="2021" name="Nat. Plants">
        <title>The Taxus genome provides insights into paclitaxel biosynthesis.</title>
        <authorList>
            <person name="Xiong X."/>
            <person name="Gou J."/>
            <person name="Liao Q."/>
            <person name="Li Y."/>
            <person name="Zhou Q."/>
            <person name="Bi G."/>
            <person name="Li C."/>
            <person name="Du R."/>
            <person name="Wang X."/>
            <person name="Sun T."/>
            <person name="Guo L."/>
            <person name="Liang H."/>
            <person name="Lu P."/>
            <person name="Wu Y."/>
            <person name="Zhang Z."/>
            <person name="Ro D.K."/>
            <person name="Shang Y."/>
            <person name="Huang S."/>
            <person name="Yan J."/>
        </authorList>
    </citation>
    <scope>NUCLEOTIDE SEQUENCE [LARGE SCALE GENOMIC DNA]</scope>
    <source>
        <strain evidence="7">Ta-2019</strain>
    </source>
</reference>
<evidence type="ECO:0000313" key="7">
    <source>
        <dbReference type="EMBL" id="KAH9324045.1"/>
    </source>
</evidence>